<feature type="compositionally biased region" description="Basic and acidic residues" evidence="1">
    <location>
        <begin position="52"/>
        <end position="68"/>
    </location>
</feature>
<dbReference type="PANTHER" id="PTHR37012">
    <property type="entry name" value="B-ZIP TRANSCRIPTION FACTOR (EUROFUNG)-RELATED"/>
    <property type="match status" value="1"/>
</dbReference>
<dbReference type="Proteomes" id="UP000290540">
    <property type="component" value="Unassembled WGS sequence"/>
</dbReference>
<sequence>MPQTATTNTHRRPSSAPSPESRRRMVRSSSPEPAKTTKRTRTLTPQQLARKRATDREAQRTMRTRTKEHIGRLEREIEELKNKQIQDQTVQGLLHRNKELQDELNRLNNDMGISAAVYPYSNPGISHERVHRV</sequence>
<evidence type="ECO:0000313" key="2">
    <source>
        <dbReference type="EMBL" id="RYC77889.1"/>
    </source>
</evidence>
<dbReference type="InterPro" id="IPR046347">
    <property type="entry name" value="bZIP_sf"/>
</dbReference>
<gene>
    <name evidence="2" type="ORF">BFJ63_vAg19236</name>
</gene>
<dbReference type="SUPFAM" id="SSF57959">
    <property type="entry name" value="Leucine zipper domain"/>
    <property type="match status" value="1"/>
</dbReference>
<feature type="region of interest" description="Disordered" evidence="1">
    <location>
        <begin position="1"/>
        <end position="68"/>
    </location>
</feature>
<dbReference type="Gene3D" id="1.20.5.170">
    <property type="match status" value="1"/>
</dbReference>
<accession>A0A4Q2UZM1</accession>
<comment type="caution">
    <text evidence="2">The sequence shown here is derived from an EMBL/GenBank/DDBJ whole genome shotgun (WGS) entry which is preliminary data.</text>
</comment>
<evidence type="ECO:0000256" key="1">
    <source>
        <dbReference type="SAM" id="MobiDB-lite"/>
    </source>
</evidence>
<proteinExistence type="predicted"/>
<dbReference type="PANTHER" id="PTHR37012:SF2">
    <property type="entry name" value="BZIP DOMAIN-CONTAINING PROTEIN-RELATED"/>
    <property type="match status" value="1"/>
</dbReference>
<dbReference type="EMBL" id="MQTW01001662">
    <property type="protein sequence ID" value="RYC77889.1"/>
    <property type="molecule type" value="Genomic_DNA"/>
</dbReference>
<reference evidence="2 3" key="1">
    <citation type="submission" date="2016-12" db="EMBL/GenBank/DDBJ databases">
        <title>Draft genome sequence of Fusarium oxysporum causing rot on Narcissus.</title>
        <authorList>
            <person name="Armitage A.D."/>
            <person name="Taylor A."/>
            <person name="Clarkson J.P."/>
            <person name="Harrison R.J."/>
            <person name="Jackson A.C."/>
        </authorList>
    </citation>
    <scope>NUCLEOTIDE SEQUENCE [LARGE SCALE GENOMIC DNA]</scope>
    <source>
        <strain evidence="2 3">N139</strain>
    </source>
</reference>
<dbReference type="GO" id="GO:0003700">
    <property type="term" value="F:DNA-binding transcription factor activity"/>
    <property type="evidence" value="ECO:0007669"/>
    <property type="project" value="InterPro"/>
</dbReference>
<evidence type="ECO:0008006" key="4">
    <source>
        <dbReference type="Google" id="ProtNLM"/>
    </source>
</evidence>
<name>A0A4Q2UZM1_FUSOX</name>
<dbReference type="CDD" id="cd14688">
    <property type="entry name" value="bZIP_YAP"/>
    <property type="match status" value="1"/>
</dbReference>
<dbReference type="AlphaFoldDB" id="A0A4Q2UZM1"/>
<organism evidence="2 3">
    <name type="scientific">Fusarium oxysporum f. sp. narcissi</name>
    <dbReference type="NCBI Taxonomy" id="451672"/>
    <lineage>
        <taxon>Eukaryota</taxon>
        <taxon>Fungi</taxon>
        <taxon>Dikarya</taxon>
        <taxon>Ascomycota</taxon>
        <taxon>Pezizomycotina</taxon>
        <taxon>Sordariomycetes</taxon>
        <taxon>Hypocreomycetidae</taxon>
        <taxon>Hypocreales</taxon>
        <taxon>Nectriaceae</taxon>
        <taxon>Fusarium</taxon>
        <taxon>Fusarium oxysporum species complex</taxon>
    </lineage>
</organism>
<evidence type="ECO:0000313" key="3">
    <source>
        <dbReference type="Proteomes" id="UP000290540"/>
    </source>
</evidence>
<protein>
    <recommendedName>
        <fullName evidence="4">BZIP domain-containing protein</fullName>
    </recommendedName>
</protein>